<protein>
    <recommendedName>
        <fullName evidence="2">Ndc10 domain-containing protein</fullName>
    </recommendedName>
</protein>
<organism evidence="3 4">
    <name type="scientific">Linnemannia gamsii</name>
    <dbReference type="NCBI Taxonomy" id="64522"/>
    <lineage>
        <taxon>Eukaryota</taxon>
        <taxon>Fungi</taxon>
        <taxon>Fungi incertae sedis</taxon>
        <taxon>Mucoromycota</taxon>
        <taxon>Mortierellomycotina</taxon>
        <taxon>Mortierellomycetes</taxon>
        <taxon>Mortierellales</taxon>
        <taxon>Mortierellaceae</taxon>
        <taxon>Linnemannia</taxon>
    </lineage>
</organism>
<dbReference type="Proteomes" id="UP001194696">
    <property type="component" value="Unassembled WGS sequence"/>
</dbReference>
<evidence type="ECO:0000313" key="4">
    <source>
        <dbReference type="Proteomes" id="UP001194696"/>
    </source>
</evidence>
<feature type="region of interest" description="Disordered" evidence="1">
    <location>
        <begin position="288"/>
        <end position="341"/>
    </location>
</feature>
<evidence type="ECO:0000256" key="1">
    <source>
        <dbReference type="SAM" id="MobiDB-lite"/>
    </source>
</evidence>
<feature type="non-terminal residue" evidence="3">
    <location>
        <position position="341"/>
    </location>
</feature>
<feature type="domain" description="Ndc10" evidence="2">
    <location>
        <begin position="12"/>
        <end position="157"/>
    </location>
</feature>
<dbReference type="EMBL" id="JAAAIM010002685">
    <property type="protein sequence ID" value="KAG0271712.1"/>
    <property type="molecule type" value="Genomic_DNA"/>
</dbReference>
<dbReference type="Pfam" id="PF16787">
    <property type="entry name" value="NDC10_II"/>
    <property type="match status" value="1"/>
</dbReference>
<feature type="compositionally biased region" description="Pro residues" evidence="1">
    <location>
        <begin position="326"/>
        <end position="341"/>
    </location>
</feature>
<proteinExistence type="predicted"/>
<sequence>TKEAFKLGLGIQDIQHLGRWVMSQMMSFYAPKNPIKGAYFMAHFNGTDEPYILERDLIPPPQELQVMLFDWIEHVFDGHDDSIVDAWRKTCKEEMTGYDPDEVRDDDVFFEAKTDIPAAQSGLEQSAHTDKIAFLKLMVRMRRVIIQDAVLCLEPVPGTGRILSNSLIEKLPEIFQSQLFLEYSKDLLQAIKQHRETSGTLAAGIHVDGADIVEAINRSASQQTVLNRTLADMEAKHQKQLEQQHERHAEAMAGEMAQRATLQETHEVVLAAFKELKEMQQQLLFQYSQHPPFHPPPSQHPVFHPQPSQHPAFHPQPSQHSQQPRVHPPPFQHPAFHPQPS</sequence>
<evidence type="ECO:0000259" key="2">
    <source>
        <dbReference type="Pfam" id="PF16787"/>
    </source>
</evidence>
<name>A0ABQ7JH67_9FUNG</name>
<reference evidence="3 4" key="1">
    <citation type="journal article" date="2020" name="Fungal Divers.">
        <title>Resolving the Mortierellaceae phylogeny through synthesis of multi-gene phylogenetics and phylogenomics.</title>
        <authorList>
            <person name="Vandepol N."/>
            <person name="Liber J."/>
            <person name="Desiro A."/>
            <person name="Na H."/>
            <person name="Kennedy M."/>
            <person name="Barry K."/>
            <person name="Grigoriev I.V."/>
            <person name="Miller A.N."/>
            <person name="O'Donnell K."/>
            <person name="Stajich J.E."/>
            <person name="Bonito G."/>
        </authorList>
    </citation>
    <scope>NUCLEOTIDE SEQUENCE [LARGE SCALE GENOMIC DNA]</scope>
    <source>
        <strain evidence="3 4">AD045</strain>
    </source>
</reference>
<dbReference type="Gene3D" id="1.10.443.20">
    <property type="entry name" value="Centromere DNA-binding protein complex CBF3 subunit, domain 2"/>
    <property type="match status" value="1"/>
</dbReference>
<accession>A0ABQ7JH67</accession>
<dbReference type="InterPro" id="IPR038279">
    <property type="entry name" value="Ndc10_dom2_sf"/>
</dbReference>
<dbReference type="InterPro" id="IPR031872">
    <property type="entry name" value="NDC10_II"/>
</dbReference>
<feature type="non-terminal residue" evidence="3">
    <location>
        <position position="1"/>
    </location>
</feature>
<keyword evidence="4" id="KW-1185">Reference proteome</keyword>
<gene>
    <name evidence="3" type="ORF">BGZ96_005662</name>
</gene>
<feature type="compositionally biased region" description="Low complexity" evidence="1">
    <location>
        <begin position="300"/>
        <end position="325"/>
    </location>
</feature>
<evidence type="ECO:0000313" key="3">
    <source>
        <dbReference type="EMBL" id="KAG0271712.1"/>
    </source>
</evidence>
<comment type="caution">
    <text evidence="3">The sequence shown here is derived from an EMBL/GenBank/DDBJ whole genome shotgun (WGS) entry which is preliminary data.</text>
</comment>